<sequence length="149" mass="16701">MAKVTIRNGDWILVGDGVKAMLFRNAGDPEHLDLRVLDLFEHETPPTREQGTDRPGRVHQSAATARSAVEETDWHRFEKERFAKDLADTLYRKAHAGAFERLVVVAPPPTLGDLRKAFHQEVSARIVAEIDKTLTNHPVGKIESLLAMD</sequence>
<dbReference type="EMBL" id="SPKJ01000113">
    <property type="protein sequence ID" value="MYZ50008.1"/>
    <property type="molecule type" value="Genomic_DNA"/>
</dbReference>
<evidence type="ECO:0000313" key="2">
    <source>
        <dbReference type="EMBL" id="MYZ50008.1"/>
    </source>
</evidence>
<dbReference type="InterPro" id="IPR041374">
    <property type="entry name" value="BaeRF_family12"/>
</dbReference>
<organism evidence="2 3">
    <name type="scientific">Propylenella binzhouense</name>
    <dbReference type="NCBI Taxonomy" id="2555902"/>
    <lineage>
        <taxon>Bacteria</taxon>
        <taxon>Pseudomonadati</taxon>
        <taxon>Pseudomonadota</taxon>
        <taxon>Alphaproteobacteria</taxon>
        <taxon>Hyphomicrobiales</taxon>
        <taxon>Propylenellaceae</taxon>
        <taxon>Propylenella</taxon>
    </lineage>
</organism>
<evidence type="ECO:0000256" key="1">
    <source>
        <dbReference type="SAM" id="MobiDB-lite"/>
    </source>
</evidence>
<feature type="region of interest" description="Disordered" evidence="1">
    <location>
        <begin position="44"/>
        <end position="65"/>
    </location>
</feature>
<comment type="caution">
    <text evidence="2">The sequence shown here is derived from an EMBL/GenBank/DDBJ whole genome shotgun (WGS) entry which is preliminary data.</text>
</comment>
<accession>A0A964T7N2</accession>
<reference evidence="2" key="1">
    <citation type="submission" date="2019-03" db="EMBL/GenBank/DDBJ databases">
        <title>Afifella sp. nov., isolated from activated sludge.</title>
        <authorList>
            <person name="Li Q."/>
            <person name="Liu Y."/>
        </authorList>
    </citation>
    <scope>NUCLEOTIDE SEQUENCE</scope>
    <source>
        <strain evidence="2">L72</strain>
    </source>
</reference>
<name>A0A964T7N2_9HYPH</name>
<dbReference type="OrthoDB" id="9812459at2"/>
<dbReference type="RefSeq" id="WP_161142343.1">
    <property type="nucleotide sequence ID" value="NZ_SPKJ01000113.1"/>
</dbReference>
<evidence type="ECO:0000313" key="3">
    <source>
        <dbReference type="Proteomes" id="UP000773614"/>
    </source>
</evidence>
<proteinExistence type="predicted"/>
<keyword evidence="3" id="KW-1185">Reference proteome</keyword>
<feature type="compositionally biased region" description="Basic and acidic residues" evidence="1">
    <location>
        <begin position="44"/>
        <end position="56"/>
    </location>
</feature>
<dbReference type="AlphaFoldDB" id="A0A964T7N2"/>
<dbReference type="Pfam" id="PF18856">
    <property type="entry name" value="baeRF_family12"/>
    <property type="match status" value="1"/>
</dbReference>
<dbReference type="Proteomes" id="UP000773614">
    <property type="component" value="Unassembled WGS sequence"/>
</dbReference>
<gene>
    <name evidence="2" type="ORF">E4O86_20080</name>
</gene>
<protein>
    <submittedName>
        <fullName evidence="2">Host attachment protein</fullName>
    </submittedName>
</protein>